<dbReference type="PANTHER" id="PTHR30061:SF50">
    <property type="entry name" value="MALTOSE_MALTODEXTRIN-BINDING PERIPLASMIC PROTEIN"/>
    <property type="match status" value="1"/>
</dbReference>
<dbReference type="SUPFAM" id="SSF53850">
    <property type="entry name" value="Periplasmic binding protein-like II"/>
    <property type="match status" value="1"/>
</dbReference>
<comment type="similarity">
    <text evidence="1">Belongs to the bacterial solute-binding protein 1 family.</text>
</comment>
<keyword evidence="3 4" id="KW-0732">Signal</keyword>
<keyword evidence="6" id="KW-1185">Reference proteome</keyword>
<reference evidence="5 6" key="1">
    <citation type="submission" date="2015-11" db="EMBL/GenBank/DDBJ databases">
        <authorList>
            <person name="Varghese N."/>
        </authorList>
    </citation>
    <scope>NUCLEOTIDE SEQUENCE [LARGE SCALE GENOMIC DNA]</scope>
    <source>
        <strain evidence="5 6">JGI-24</strain>
    </source>
</reference>
<evidence type="ECO:0000256" key="2">
    <source>
        <dbReference type="ARBA" id="ARBA00022448"/>
    </source>
</evidence>
<dbReference type="InterPro" id="IPR006059">
    <property type="entry name" value="SBP"/>
</dbReference>
<dbReference type="GO" id="GO:1901982">
    <property type="term" value="F:maltose binding"/>
    <property type="evidence" value="ECO:0007669"/>
    <property type="project" value="TreeGrafter"/>
</dbReference>
<evidence type="ECO:0000313" key="5">
    <source>
        <dbReference type="EMBL" id="CUS97032.1"/>
    </source>
</evidence>
<dbReference type="GO" id="GO:0042956">
    <property type="term" value="P:maltodextrin transmembrane transport"/>
    <property type="evidence" value="ECO:0007669"/>
    <property type="project" value="TreeGrafter"/>
</dbReference>
<evidence type="ECO:0000256" key="3">
    <source>
        <dbReference type="ARBA" id="ARBA00022729"/>
    </source>
</evidence>
<feature type="signal peptide" evidence="4">
    <location>
        <begin position="1"/>
        <end position="20"/>
    </location>
</feature>
<keyword evidence="2" id="KW-0813">Transport</keyword>
<dbReference type="Pfam" id="PF13416">
    <property type="entry name" value="SBP_bac_8"/>
    <property type="match status" value="1"/>
</dbReference>
<evidence type="ECO:0000313" key="6">
    <source>
        <dbReference type="Proteomes" id="UP000243065"/>
    </source>
</evidence>
<name>A0A656D3B7_KRYT1</name>
<feature type="chain" id="PRO_5024922022" evidence="4">
    <location>
        <begin position="21"/>
        <end position="157"/>
    </location>
</feature>
<accession>A0A656D3B7</accession>
<gene>
    <name evidence="5" type="ORF">JGI24_00205</name>
</gene>
<dbReference type="PROSITE" id="PS51257">
    <property type="entry name" value="PROKAR_LIPOPROTEIN"/>
    <property type="match status" value="1"/>
</dbReference>
<sequence>MKIVKLVSIALMLFSLVSCSSNNPSQIRIVIWHQKPPGEREILEQAVKKYMEIHPNIKIIVLYKETEELRSAYIISAIAGKGPDIVYGPSDQVGPFELLEIIKPLEQIFDTSFLNQFDPRGLLWYKGHLYQIGDQIGNHLFLLYNKDLVKKTTSDNE</sequence>
<dbReference type="Gene3D" id="3.40.190.10">
    <property type="entry name" value="Periplasmic binding protein-like II"/>
    <property type="match status" value="2"/>
</dbReference>
<dbReference type="EMBL" id="CZVU01000005">
    <property type="protein sequence ID" value="CUS97032.1"/>
    <property type="molecule type" value="Genomic_DNA"/>
</dbReference>
<organism evidence="5 6">
    <name type="scientific">Kryptobacter tengchongensis</name>
    <dbReference type="NCBI Taxonomy" id="1643429"/>
    <lineage>
        <taxon>Bacteria</taxon>
        <taxon>Pseudomonadati</taxon>
        <taxon>Candidatus Kryptoniota</taxon>
        <taxon>Candidatus Kryptobacter</taxon>
    </lineage>
</organism>
<dbReference type="PANTHER" id="PTHR30061">
    <property type="entry name" value="MALTOSE-BINDING PERIPLASMIC PROTEIN"/>
    <property type="match status" value="1"/>
</dbReference>
<evidence type="ECO:0000256" key="1">
    <source>
        <dbReference type="ARBA" id="ARBA00008520"/>
    </source>
</evidence>
<dbReference type="AlphaFoldDB" id="A0A656D3B7"/>
<dbReference type="GO" id="GO:0015768">
    <property type="term" value="P:maltose transport"/>
    <property type="evidence" value="ECO:0007669"/>
    <property type="project" value="TreeGrafter"/>
</dbReference>
<protein>
    <submittedName>
        <fullName evidence="5">Extracellular solute-binding protein</fullName>
    </submittedName>
</protein>
<evidence type="ECO:0000256" key="4">
    <source>
        <dbReference type="SAM" id="SignalP"/>
    </source>
</evidence>
<proteinExistence type="inferred from homology"/>
<dbReference type="Proteomes" id="UP000243065">
    <property type="component" value="Unassembled WGS sequence"/>
</dbReference>
<dbReference type="GO" id="GO:0055052">
    <property type="term" value="C:ATP-binding cassette (ABC) transporter complex, substrate-binding subunit-containing"/>
    <property type="evidence" value="ECO:0007669"/>
    <property type="project" value="TreeGrafter"/>
</dbReference>